<organism evidence="4 5">
    <name type="scientific">Pyrocoelia pectoralis</name>
    <dbReference type="NCBI Taxonomy" id="417401"/>
    <lineage>
        <taxon>Eukaryota</taxon>
        <taxon>Metazoa</taxon>
        <taxon>Ecdysozoa</taxon>
        <taxon>Arthropoda</taxon>
        <taxon>Hexapoda</taxon>
        <taxon>Insecta</taxon>
        <taxon>Pterygota</taxon>
        <taxon>Neoptera</taxon>
        <taxon>Endopterygota</taxon>
        <taxon>Coleoptera</taxon>
        <taxon>Polyphaga</taxon>
        <taxon>Elateriformia</taxon>
        <taxon>Elateroidea</taxon>
        <taxon>Lampyridae</taxon>
        <taxon>Lampyrinae</taxon>
        <taxon>Pyrocoelia</taxon>
    </lineage>
</organism>
<dbReference type="PANTHER" id="PTHR32046">
    <property type="entry name" value="G DOMAIN-CONTAINING PROTEIN"/>
    <property type="match status" value="1"/>
</dbReference>
<dbReference type="InterPro" id="IPR006073">
    <property type="entry name" value="GTP-bd"/>
</dbReference>
<dbReference type="InterPro" id="IPR025662">
    <property type="entry name" value="Sigma_54_int_dom_ATP-bd_1"/>
</dbReference>
<feature type="domain" description="G" evidence="2">
    <location>
        <begin position="38"/>
        <end position="171"/>
    </location>
</feature>
<dbReference type="Pfam" id="PF01926">
    <property type="entry name" value="MMR_HSR1"/>
    <property type="match status" value="1"/>
</dbReference>
<dbReference type="Pfam" id="PF26633">
    <property type="entry name" value="DUF8206"/>
    <property type="match status" value="1"/>
</dbReference>
<dbReference type="InterPro" id="IPR058519">
    <property type="entry name" value="DUF8206"/>
</dbReference>
<reference evidence="4 5" key="1">
    <citation type="journal article" date="2024" name="Insects">
        <title>An Improved Chromosome-Level Genome Assembly of the Firefly Pyrocoelia pectoralis.</title>
        <authorList>
            <person name="Fu X."/>
            <person name="Meyer-Rochow V.B."/>
            <person name="Ballantyne L."/>
            <person name="Zhu X."/>
        </authorList>
    </citation>
    <scope>NUCLEOTIDE SEQUENCE [LARGE SCALE GENOMIC DNA]</scope>
    <source>
        <strain evidence="4">XCY_ONT2</strain>
    </source>
</reference>
<dbReference type="SUPFAM" id="SSF52540">
    <property type="entry name" value="P-loop containing nucleoside triphosphate hydrolases"/>
    <property type="match status" value="2"/>
</dbReference>
<feature type="compositionally biased region" description="Basic residues" evidence="1">
    <location>
        <begin position="886"/>
        <end position="895"/>
    </location>
</feature>
<dbReference type="PROSITE" id="PS00675">
    <property type="entry name" value="SIGMA54_INTERACT_1"/>
    <property type="match status" value="1"/>
</dbReference>
<gene>
    <name evidence="4" type="ORF">RI129_010892</name>
</gene>
<feature type="region of interest" description="Disordered" evidence="1">
    <location>
        <begin position="690"/>
        <end position="930"/>
    </location>
</feature>
<feature type="compositionally biased region" description="Polar residues" evidence="1">
    <location>
        <begin position="852"/>
        <end position="877"/>
    </location>
</feature>
<comment type="caution">
    <text evidence="4">The sequence shown here is derived from an EMBL/GenBank/DDBJ whole genome shotgun (WGS) entry which is preliminary data.</text>
</comment>
<accession>A0AAN7V7U0</accession>
<feature type="region of interest" description="Disordered" evidence="1">
    <location>
        <begin position="615"/>
        <end position="674"/>
    </location>
</feature>
<evidence type="ECO:0000256" key="1">
    <source>
        <dbReference type="SAM" id="MobiDB-lite"/>
    </source>
</evidence>
<evidence type="ECO:0000313" key="5">
    <source>
        <dbReference type="Proteomes" id="UP001329430"/>
    </source>
</evidence>
<evidence type="ECO:0000259" key="2">
    <source>
        <dbReference type="Pfam" id="PF01926"/>
    </source>
</evidence>
<dbReference type="InterPro" id="IPR027417">
    <property type="entry name" value="P-loop_NTPase"/>
</dbReference>
<name>A0AAN7V7U0_9COLE</name>
<evidence type="ECO:0000313" key="4">
    <source>
        <dbReference type="EMBL" id="KAK5640081.1"/>
    </source>
</evidence>
<sequence>MSRRRKSEVDSGSESEVEYLSKKLQTLKVSSEIRDVNILLLGETGVGKSTFINAFFNYLQYPTLKKARKGHFVTLIPAKFTITDENYEERVIRVGEDTNELVEIGVSATQSCRSYVYPIEGSKVRIRLIDTPGIGDTRGINQDNMNFENILSFIGEMKQLNAICILLKPNNSRLTVMFEFCIKQLLSRLEKSASRNLIFIFTNTRSTFYRPGETMPSLKKLLGTIDGVHIPLNKENVFCTDNEAFRFLAAVNNGVRFSSIDIDNFAQSWIKSVQECWRMITYITGDSNKVALVPHDVKNTISVNEARRLIVQLSQPLADIAQLIMDNIHTMERHKANLNQSNHSLTELKAKLFIPMINLRVIEMKQPTTVCTSPKCSTLYKVGDKQKWHYHQKCHCPCYLTNVPKEIIGAPELASCAAMNSVGVCQRCSCRFQVHMHIYYETETYEDRIEDKSIKTVIMDKELGLIHAKNLIKKISARVNEYKEESETIIKITAKFACFLKANAITPYNDAYQAYLEYLIDRERSMGDAADYQMIRQFQKMLAEYTEEKNVLCNALNQKADNMKHITADDIINSVEILYNLKHNGMKIKQLFSMQKLARKDENLSEIRELIYKNLNGLPSPKNKNKHNETSDTQKTKSKPKTFYKNKASDGNRNRNSSTHRPPTYNQPDPIPQQYNTTEAQYSREPNPDQYVHIHKQNSGSNVDIVISHSDRPSNRPYPYRNDGPSGSHHHSSTQNQYGNPNMTRFPRDNPPPYHNVLPPPYYQDDSAHFSYNQDTSHPHSNPPPLLNFERHRNFNPQRNQNQPHQQFNQPRNQNQHHQQFNQPRNQNQYQQFNQPRNQNQQHHHQQFTRQTSNNEPSNRQNRPQWKNNQKGQNQREYNSEPEHVRHQKPRRTNKMQKEECRSNNKRHNLDSSSSSDSDDYLSASGNRHK</sequence>
<dbReference type="Gene3D" id="3.40.50.300">
    <property type="entry name" value="P-loop containing nucleotide triphosphate hydrolases"/>
    <property type="match status" value="1"/>
</dbReference>
<keyword evidence="5" id="KW-1185">Reference proteome</keyword>
<feature type="compositionally biased region" description="Basic and acidic residues" evidence="1">
    <location>
        <begin position="626"/>
        <end position="635"/>
    </location>
</feature>
<evidence type="ECO:0008006" key="6">
    <source>
        <dbReference type="Google" id="ProtNLM"/>
    </source>
</evidence>
<dbReference type="Proteomes" id="UP001329430">
    <property type="component" value="Chromosome 8"/>
</dbReference>
<dbReference type="AlphaFoldDB" id="A0AAN7V7U0"/>
<feature type="compositionally biased region" description="Low complexity" evidence="1">
    <location>
        <begin position="795"/>
        <end position="841"/>
    </location>
</feature>
<protein>
    <recommendedName>
        <fullName evidence="6">G domain-containing protein</fullName>
    </recommendedName>
</protein>
<dbReference type="PANTHER" id="PTHR32046:SF11">
    <property type="entry name" value="IMMUNE-ASSOCIATED NUCLEOTIDE-BINDING PROTEIN 10-LIKE"/>
    <property type="match status" value="1"/>
</dbReference>
<dbReference type="GO" id="GO:0005525">
    <property type="term" value="F:GTP binding"/>
    <property type="evidence" value="ECO:0007669"/>
    <property type="project" value="InterPro"/>
</dbReference>
<proteinExistence type="predicted"/>
<feature type="compositionally biased region" description="Polar residues" evidence="1">
    <location>
        <begin position="654"/>
        <end position="674"/>
    </location>
</feature>
<feature type="compositionally biased region" description="Polar residues" evidence="1">
    <location>
        <begin position="733"/>
        <end position="743"/>
    </location>
</feature>
<dbReference type="EMBL" id="JAVRBK010000008">
    <property type="protein sequence ID" value="KAK5640081.1"/>
    <property type="molecule type" value="Genomic_DNA"/>
</dbReference>
<feature type="compositionally biased region" description="Pro residues" evidence="1">
    <location>
        <begin position="749"/>
        <end position="762"/>
    </location>
</feature>
<evidence type="ECO:0000259" key="3">
    <source>
        <dbReference type="Pfam" id="PF26633"/>
    </source>
</evidence>
<feature type="domain" description="DUF8206" evidence="3">
    <location>
        <begin position="364"/>
        <end position="441"/>
    </location>
</feature>
<feature type="compositionally biased region" description="Polar residues" evidence="1">
    <location>
        <begin position="770"/>
        <end position="780"/>
    </location>
</feature>